<feature type="region of interest" description="Disordered" evidence="1">
    <location>
        <begin position="43"/>
        <end position="69"/>
    </location>
</feature>
<keyword evidence="3" id="KW-1185">Reference proteome</keyword>
<proteinExistence type="predicted"/>
<comment type="caution">
    <text evidence="2">The sequence shown here is derived from an EMBL/GenBank/DDBJ whole genome shotgun (WGS) entry which is preliminary data.</text>
</comment>
<dbReference type="Proteomes" id="UP001441944">
    <property type="component" value="Unassembled WGS sequence"/>
</dbReference>
<organism evidence="2 3">
    <name type="scientific">Pseudophaeobacter arcticus</name>
    <dbReference type="NCBI Taxonomy" id="385492"/>
    <lineage>
        <taxon>Bacteria</taxon>
        <taxon>Pseudomonadati</taxon>
        <taxon>Pseudomonadota</taxon>
        <taxon>Alphaproteobacteria</taxon>
        <taxon>Rhodobacterales</taxon>
        <taxon>Paracoccaceae</taxon>
        <taxon>Pseudophaeobacter</taxon>
    </lineage>
</organism>
<dbReference type="EMBL" id="BAABWU010000028">
    <property type="protein sequence ID" value="GAA6198695.1"/>
    <property type="molecule type" value="Genomic_DNA"/>
</dbReference>
<accession>A0ABQ0AS66</accession>
<evidence type="ECO:0000313" key="3">
    <source>
        <dbReference type="Proteomes" id="UP001441944"/>
    </source>
</evidence>
<sequence>MQWYTYCLKKTSDLHTGRGAGIEPTSKTGEWVRIEPIWRQMRLEHEKNQQNADKRHNEPQAVRNWGRRR</sequence>
<protein>
    <submittedName>
        <fullName evidence="2">Uncharacterized protein</fullName>
    </submittedName>
</protein>
<evidence type="ECO:0000256" key="1">
    <source>
        <dbReference type="SAM" id="MobiDB-lite"/>
    </source>
</evidence>
<name>A0ABQ0AS66_9RHOB</name>
<reference evidence="2 3" key="1">
    <citation type="submission" date="2024-04" db="EMBL/GenBank/DDBJ databases">
        <title>Draft genome sequence of Pseudophaeobacter arcticus NBRC 116598.</title>
        <authorList>
            <person name="Miyakawa T."/>
            <person name="Kusuya Y."/>
            <person name="Miura T."/>
        </authorList>
    </citation>
    <scope>NUCLEOTIDE SEQUENCE [LARGE SCALE GENOMIC DNA]</scope>
    <source>
        <strain evidence="2 3">SU-CL00105</strain>
    </source>
</reference>
<gene>
    <name evidence="2" type="ORF">NBRC116598_41400</name>
</gene>
<feature type="compositionally biased region" description="Basic and acidic residues" evidence="1">
    <location>
        <begin position="43"/>
        <end position="58"/>
    </location>
</feature>
<evidence type="ECO:0000313" key="2">
    <source>
        <dbReference type="EMBL" id="GAA6198695.1"/>
    </source>
</evidence>